<proteinExistence type="predicted"/>
<organism evidence="1 2">
    <name type="scientific">Kocuria marina subsp. indica</name>
    <dbReference type="NCBI Taxonomy" id="1049583"/>
    <lineage>
        <taxon>Bacteria</taxon>
        <taxon>Bacillati</taxon>
        <taxon>Actinomycetota</taxon>
        <taxon>Actinomycetes</taxon>
        <taxon>Micrococcales</taxon>
        <taxon>Micrococcaceae</taxon>
        <taxon>Kocuria</taxon>
    </lineage>
</organism>
<dbReference type="Proteomes" id="UP000192929">
    <property type="component" value="Unassembled WGS sequence"/>
</dbReference>
<dbReference type="EMBL" id="FXAC01000008">
    <property type="protein sequence ID" value="SMF08337.1"/>
    <property type="molecule type" value="Genomic_DNA"/>
</dbReference>
<gene>
    <name evidence="1" type="ORF">SAMN06296028_10862</name>
</gene>
<sequence length="50" mass="5539">MALADFSAWGITTVHGMSSGPLEVGAYQRLHTAEELTTRFRPWPPWLGVP</sequence>
<protein>
    <submittedName>
        <fullName evidence="1">Uncharacterized protein</fullName>
    </submittedName>
</protein>
<evidence type="ECO:0000313" key="2">
    <source>
        <dbReference type="Proteomes" id="UP000192929"/>
    </source>
</evidence>
<keyword evidence="2" id="KW-1185">Reference proteome</keyword>
<accession>A0A1X7D3T0</accession>
<name>A0A1X7D3T0_9MICC</name>
<dbReference type="AlphaFoldDB" id="A0A1X7D3T0"/>
<dbReference type="RefSeq" id="WP_165489830.1">
    <property type="nucleotide sequence ID" value="NZ_CP035504.1"/>
</dbReference>
<reference evidence="2" key="1">
    <citation type="submission" date="2017-04" db="EMBL/GenBank/DDBJ databases">
        <authorList>
            <person name="Varghese N."/>
            <person name="Submissions S."/>
        </authorList>
    </citation>
    <scope>NUCLEOTIDE SEQUENCE [LARGE SCALE GENOMIC DNA]</scope>
    <source>
        <strain evidence="2">NIO-1021</strain>
    </source>
</reference>
<evidence type="ECO:0000313" key="1">
    <source>
        <dbReference type="EMBL" id="SMF08337.1"/>
    </source>
</evidence>